<evidence type="ECO:0000259" key="1">
    <source>
        <dbReference type="Pfam" id="PF25199"/>
    </source>
</evidence>
<accession>A3ZXL1</accession>
<organism evidence="2 3">
    <name type="scientific">Blastopirellula marina DSM 3645</name>
    <dbReference type="NCBI Taxonomy" id="314230"/>
    <lineage>
        <taxon>Bacteria</taxon>
        <taxon>Pseudomonadati</taxon>
        <taxon>Planctomycetota</taxon>
        <taxon>Planctomycetia</taxon>
        <taxon>Pirellulales</taxon>
        <taxon>Pirellulaceae</taxon>
        <taxon>Blastopirellula</taxon>
    </lineage>
</organism>
<gene>
    <name evidence="2" type="ORF">DSM3645_29931</name>
</gene>
<dbReference type="InterPro" id="IPR057574">
    <property type="entry name" value="nSTAND_NTPase5_dom"/>
</dbReference>
<dbReference type="Pfam" id="PF25199">
    <property type="entry name" value="nSTAND_NTPase5"/>
    <property type="match status" value="1"/>
</dbReference>
<dbReference type="Proteomes" id="UP000004358">
    <property type="component" value="Unassembled WGS sequence"/>
</dbReference>
<proteinExistence type="predicted"/>
<evidence type="ECO:0000313" key="2">
    <source>
        <dbReference type="EMBL" id="EAQ78806.1"/>
    </source>
</evidence>
<name>A3ZXL1_9BACT</name>
<dbReference type="InterPro" id="IPR027417">
    <property type="entry name" value="P-loop_NTPase"/>
</dbReference>
<sequence>MNWGLIQDGGVLESLMHAILYAENPQTILFGRPGKDAGQDARTADGKIVYQSKYRDGMDMSEAIKVALKELEFITKYREKDHANYQHWEHAERWVLFANLSINPNDDAKWKSEVVPKFAAFGLNAEYWCKSEIEGKLAEKPEVRDVFFEHENRVLVGLKEAHDLIASERIGNDSLDDPMLGRDAELAEVKAFADSNEKRILPVIGPGGIGKSRFLYESLVALSQDGWRVLWGLSGVMAESTQWFRLLNGNQKTCVALDDPEDPRILRAIVEQLSTVERRNWRVIVSCRTDRSGMLRRYQTNSSLDKTIRLSALNESDSKSLINTRLGRQADDAWGHGAFRLTKGVPGWLSLLSELVKQGRLADFPVEVDGVASSYLAACLESVGDRERALTVLRWLSLWGSVVFDGNENQRDEIELLTQEGIPKSDLGDLLKKLVDTGLVRNWGIGKRLYGVESMLVRQSILSEWLLNETSDGKYSVGAAGKALVSELLSGRVPRIDDIFQTIASLSFSRLDSEDAFTLLQPIFDELAGVATSANLVGQNHIAELVAKLGVADPENALDVLIAIREHLKDVQEIADSFWGNFTFTRNKVLSTLSWTLFNLADRVDDAVVASRFLGEFRELAKLAETGMEPSDPGKSPSQLLHRLLCESRNSEVFAKPAFEMANEKLFQEGSWPFVGRLAKCILEPMRERNEWVGNWTLGVARFALVTGSSDWERLLDLRAKLFEALKLGHHESLHESIWSLLSDSHHSINYALAHYRIIAQDAQNYRDVLREDLTKSKELLEKPLSFGEATRARPMWAWYLDHGKDEVSVALARECEKIYSGLSEWQIHDFFRFDYDERLAFETKRIAGKLLAAADESEVTGFFDEVDRYLRNARGDSEDLADGMQLVALAELLADQFSLDAQNDTSALSSFVRSVLAAGNEAKPREFRFVVSMCRKRLKDLKANGDVDGEKWLTELLAISQSKEKVLYQLYQNAHPDSIGPLTAGEVRCILARKESFMPHERAWLLGVIVGAFDETVASEVFSFLESSEFSLFETSNFLGLFIRSARLAFLRFDRSPTQKLCHSVLEWIISLKLNGGLLGFYDLKAMFESSEYVPDMRTFASLMRSRVELESISTRRDQIEVLPYGFDAKAWCQLDPSSSSDVSAFDDVCRLALGDSFTATYWIPGVLSEIDADGVLVAAFVARYLDESEEPDNLKGLSKLANLASKYAVNSEAWAGIARSVCERARSLPRKDREHLYFCLSSKETGVMTSMPGEVPQYYIEACEEAKRLLEQEPVSSPLLEYRRWALNSAERDLRFEQGRAEEDADG</sequence>
<protein>
    <recommendedName>
        <fullName evidence="1">Novel STAND NTPase 5 domain-containing protein</fullName>
    </recommendedName>
</protein>
<dbReference type="STRING" id="314230.DSM3645_29931"/>
<dbReference type="EMBL" id="AANZ01000018">
    <property type="protein sequence ID" value="EAQ78806.1"/>
    <property type="molecule type" value="Genomic_DNA"/>
</dbReference>
<dbReference type="HOGENOM" id="CLU_260835_0_0_0"/>
<comment type="caution">
    <text evidence="2">The sequence shown here is derived from an EMBL/GenBank/DDBJ whole genome shotgun (WGS) entry which is preliminary data.</text>
</comment>
<feature type="domain" description="Novel STAND NTPase 5" evidence="1">
    <location>
        <begin position="188"/>
        <end position="292"/>
    </location>
</feature>
<evidence type="ECO:0000313" key="3">
    <source>
        <dbReference type="Proteomes" id="UP000004358"/>
    </source>
</evidence>
<dbReference type="SUPFAM" id="SSF52540">
    <property type="entry name" value="P-loop containing nucleoside triphosphate hydrolases"/>
    <property type="match status" value="1"/>
</dbReference>
<reference evidence="2 3" key="1">
    <citation type="submission" date="2006-02" db="EMBL/GenBank/DDBJ databases">
        <authorList>
            <person name="Amann R."/>
            <person name="Ferriera S."/>
            <person name="Johnson J."/>
            <person name="Kravitz S."/>
            <person name="Halpern A."/>
            <person name="Remington K."/>
            <person name="Beeson K."/>
            <person name="Tran B."/>
            <person name="Rogers Y.-H."/>
            <person name="Friedman R."/>
            <person name="Venter J.C."/>
        </authorList>
    </citation>
    <scope>NUCLEOTIDE SEQUENCE [LARGE SCALE GENOMIC DNA]</scope>
    <source>
        <strain evidence="2 3">DSM 3645</strain>
    </source>
</reference>